<dbReference type="InterPro" id="IPR018540">
    <property type="entry name" value="Spo0E-like"/>
</dbReference>
<evidence type="ECO:0000313" key="2">
    <source>
        <dbReference type="Proteomes" id="UP000198915"/>
    </source>
</evidence>
<dbReference type="Gene3D" id="4.10.280.10">
    <property type="entry name" value="Helix-loop-helix DNA-binding domain"/>
    <property type="match status" value="1"/>
</dbReference>
<gene>
    <name evidence="1" type="ORF">SAMN05518846_13013</name>
</gene>
<accession>A0A1I4EB16</accession>
<evidence type="ECO:0000313" key="1">
    <source>
        <dbReference type="EMBL" id="SFL02110.1"/>
    </source>
</evidence>
<keyword evidence="2" id="KW-1185">Reference proteome</keyword>
<sequence>MSKKNDVLLQIEKLRKEMNDRYKAQETITPELLQLSVELDHLLNELHLHP</sequence>
<dbReference type="AlphaFoldDB" id="A0A1I4EB16"/>
<dbReference type="GeneID" id="301128362"/>
<dbReference type="RefSeq" id="WP_092277475.1">
    <property type="nucleotide sequence ID" value="NZ_BJOE01000082.1"/>
</dbReference>
<organism evidence="1 2">
    <name type="scientific">Brevibacillus centrosporus</name>
    <dbReference type="NCBI Taxonomy" id="54910"/>
    <lineage>
        <taxon>Bacteria</taxon>
        <taxon>Bacillati</taxon>
        <taxon>Bacillota</taxon>
        <taxon>Bacilli</taxon>
        <taxon>Bacillales</taxon>
        <taxon>Paenibacillaceae</taxon>
        <taxon>Brevibacillus</taxon>
    </lineage>
</organism>
<dbReference type="SUPFAM" id="SSF140500">
    <property type="entry name" value="BAS1536-like"/>
    <property type="match status" value="1"/>
</dbReference>
<protein>
    <submittedName>
        <fullName evidence="1">Spo0E like sporulation regulatory protein</fullName>
    </submittedName>
</protein>
<dbReference type="Proteomes" id="UP000198915">
    <property type="component" value="Unassembled WGS sequence"/>
</dbReference>
<dbReference type="EMBL" id="FORT01000030">
    <property type="protein sequence ID" value="SFL02110.1"/>
    <property type="molecule type" value="Genomic_DNA"/>
</dbReference>
<dbReference type="Pfam" id="PF09388">
    <property type="entry name" value="SpoOE-like"/>
    <property type="match status" value="1"/>
</dbReference>
<dbReference type="GO" id="GO:0046983">
    <property type="term" value="F:protein dimerization activity"/>
    <property type="evidence" value="ECO:0007669"/>
    <property type="project" value="InterPro"/>
</dbReference>
<proteinExistence type="predicted"/>
<dbReference type="InterPro" id="IPR037208">
    <property type="entry name" value="Spo0E-like_sf"/>
</dbReference>
<name>A0A1I4EB16_9BACL</name>
<dbReference type="InterPro" id="IPR036638">
    <property type="entry name" value="HLH_DNA-bd_sf"/>
</dbReference>
<dbReference type="STRING" id="1884381.SAMN05518846_13013"/>
<dbReference type="GO" id="GO:0043937">
    <property type="term" value="P:regulation of sporulation"/>
    <property type="evidence" value="ECO:0007669"/>
    <property type="project" value="InterPro"/>
</dbReference>
<reference evidence="2" key="1">
    <citation type="submission" date="2016-10" db="EMBL/GenBank/DDBJ databases">
        <authorList>
            <person name="Varghese N."/>
            <person name="Submissions S."/>
        </authorList>
    </citation>
    <scope>NUCLEOTIDE SEQUENCE [LARGE SCALE GENOMIC DNA]</scope>
    <source>
        <strain evidence="2">OK042</strain>
    </source>
</reference>